<dbReference type="EMBL" id="CABHNT010000034">
    <property type="protein sequence ID" value="VUX34800.1"/>
    <property type="molecule type" value="Genomic_DNA"/>
</dbReference>
<accession>A0A1S2VW58</accession>
<name>A0A1S2VW58_BIFLI</name>
<proteinExistence type="predicted"/>
<evidence type="ECO:0000313" key="1">
    <source>
        <dbReference type="EMBL" id="VUX34800.1"/>
    </source>
</evidence>
<dbReference type="Proteomes" id="UP000345266">
    <property type="component" value="Unassembled WGS sequence"/>
</dbReference>
<gene>
    <name evidence="1" type="ORF">BLJG463_00046</name>
</gene>
<sequence length="90" mass="9564">MPNLPAVEATKRAVHDTRTRVLLSKTKMTSIAEACGRNRMTVAKWLDGDDISLAAYIAAQQLSGGDPIETLTNALAAENTIPALAEGEVK</sequence>
<dbReference type="AlphaFoldDB" id="A0A1S2VW58"/>
<dbReference type="RefSeq" id="WP_060618546.1">
    <property type="nucleotide sequence ID" value="NZ_CABHND010000037.1"/>
</dbReference>
<organism evidence="1 2">
    <name type="scientific">Bifidobacterium longum subsp. infantis</name>
    <dbReference type="NCBI Taxonomy" id="1682"/>
    <lineage>
        <taxon>Bacteria</taxon>
        <taxon>Bacillati</taxon>
        <taxon>Actinomycetota</taxon>
        <taxon>Actinomycetes</taxon>
        <taxon>Bifidobacteriales</taxon>
        <taxon>Bifidobacteriaceae</taxon>
        <taxon>Bifidobacterium</taxon>
    </lineage>
</organism>
<reference evidence="1 2" key="1">
    <citation type="submission" date="2019-07" db="EMBL/GenBank/DDBJ databases">
        <authorList>
            <person name="Hibberd C M."/>
            <person name="Gehrig L. J."/>
            <person name="Chang H.-W."/>
            <person name="Venkatesh S."/>
        </authorList>
    </citation>
    <scope>NUCLEOTIDE SEQUENCE [LARGE SCALE GENOMIC DNA]</scope>
    <source>
        <strain evidence="1">Bifidobacterium_longum_subsp_infantis_JG_Bg463</strain>
    </source>
</reference>
<evidence type="ECO:0000313" key="2">
    <source>
        <dbReference type="Proteomes" id="UP000345266"/>
    </source>
</evidence>
<protein>
    <submittedName>
        <fullName evidence="1">Uncharacterized protein</fullName>
    </submittedName>
</protein>